<proteinExistence type="inferred from homology"/>
<dbReference type="Proteomes" id="UP000193467">
    <property type="component" value="Unassembled WGS sequence"/>
</dbReference>
<evidence type="ECO:0000256" key="7">
    <source>
        <dbReference type="ARBA" id="ARBA00023306"/>
    </source>
</evidence>
<comment type="caution">
    <text evidence="10">The sequence shown here is derived from an EMBL/GenBank/DDBJ whole genome shotgun (WGS) entry which is preliminary data.</text>
</comment>
<dbReference type="GO" id="GO:0051315">
    <property type="term" value="P:attachment of mitotic spindle microtubules to kinetochore"/>
    <property type="evidence" value="ECO:0007669"/>
    <property type="project" value="TreeGrafter"/>
</dbReference>
<feature type="compositionally biased region" description="Basic and acidic residues" evidence="9">
    <location>
        <begin position="280"/>
        <end position="300"/>
    </location>
</feature>
<dbReference type="STRING" id="106004.A0A1Y2FU30"/>
<dbReference type="OrthoDB" id="331602at2759"/>
<dbReference type="GO" id="GO:0000776">
    <property type="term" value="C:kinetochore"/>
    <property type="evidence" value="ECO:0007669"/>
    <property type="project" value="TreeGrafter"/>
</dbReference>
<feature type="region of interest" description="Disordered" evidence="9">
    <location>
        <begin position="62"/>
        <end position="136"/>
    </location>
</feature>
<evidence type="ECO:0000256" key="2">
    <source>
        <dbReference type="ARBA" id="ARBA00008029"/>
    </source>
</evidence>
<reference evidence="10 11" key="1">
    <citation type="submission" date="2016-07" db="EMBL/GenBank/DDBJ databases">
        <title>Pervasive Adenine N6-methylation of Active Genes in Fungi.</title>
        <authorList>
            <consortium name="DOE Joint Genome Institute"/>
            <person name="Mondo S.J."/>
            <person name="Dannebaum R.O."/>
            <person name="Kuo R.C."/>
            <person name="Labutti K."/>
            <person name="Haridas S."/>
            <person name="Kuo A."/>
            <person name="Salamov A."/>
            <person name="Ahrendt S.R."/>
            <person name="Lipzen A."/>
            <person name="Sullivan W."/>
            <person name="Andreopoulos W.B."/>
            <person name="Clum A."/>
            <person name="Lindquist E."/>
            <person name="Daum C."/>
            <person name="Ramamoorthy G.K."/>
            <person name="Gryganskyi A."/>
            <person name="Culley D."/>
            <person name="Magnuson J.K."/>
            <person name="James T.Y."/>
            <person name="O'Malley M.A."/>
            <person name="Stajich J.E."/>
            <person name="Spatafora J.W."/>
            <person name="Visel A."/>
            <person name="Grigoriev I.V."/>
        </authorList>
    </citation>
    <scope>NUCLEOTIDE SEQUENCE [LARGE SCALE GENOMIC DNA]</scope>
    <source>
        <strain evidence="10 11">62-1032</strain>
    </source>
</reference>
<evidence type="ECO:0000256" key="6">
    <source>
        <dbReference type="ARBA" id="ARBA00023242"/>
    </source>
</evidence>
<keyword evidence="8" id="KW-0175">Coiled coil</keyword>
<sequence length="815" mass="91282">MADPRRSLQYEAITPLVSSRTLNSAAAAAAGSQTVGSSRLPLRDPHAAPSVTMTAGRLPMLRRPSSGDLSRAASSGIPTAPATVSRLPTRRPSVSGGSELGSTITAPGTASRIGTLKRTSSAAGLQQESELTTTKRQLSRALHEIEELKHTHERQSIESTSATNALQAQLKEYVARMERLERHRALLMGKEREGEEKEKARRAEEESRSAELQGQVRGLRTELSELRDKHAELGASYRDLEHSAKQATSSEESTRRRVEGLERELELARREAAEASSEVQQERERRRKAEAELEQEKTRGADAANSEVVREELHRQVSHLRTLEKENRKLVRKLDTYERQHANIEVLKETNKALEKKVRTMDELRSQMTTQEVELDALRREKKDWSAFLGPSDVSEFSSPRKVTKTLAATRIENATFREKLDSHHLELHKRDRIIGELEAQVANLQAELEDSDKALSAAEGRARQDENRGKLLKQEVEMLKRHLESYTTEEAVNQAGNFDEQKTARLAELETLLEAHKHEVSELSKQVGHWRGLVERYGGSTTEIVDLEERESRKKGEDETGVIVSRSLEEQLRLNEEMREELDELRNANELMEQDIDALEQQVASLEEDHGIRGSYNPETTKVLEFRDSPDRVEHAIRTSTLERLREENRALMGRIAELEGRAGEAGAVELVPRASLVTLQADLQAAKAAVQQKETMLKRISQAVAEKTEAMRMAVAKLLGYQLSFLDSGRIRVTSMYAPSKDRSLAFDPWPGGPTPYKLVSAADEKVMRSGDVRQSINFWLENRSSLPGFMASLTMTLYEETTRGAAGGVVIG</sequence>
<feature type="compositionally biased region" description="Basic and acidic residues" evidence="9">
    <location>
        <begin position="189"/>
        <end position="209"/>
    </location>
</feature>
<evidence type="ECO:0000313" key="10">
    <source>
        <dbReference type="EMBL" id="ORY87488.1"/>
    </source>
</evidence>
<feature type="compositionally biased region" description="Basic and acidic residues" evidence="9">
    <location>
        <begin position="252"/>
        <end position="273"/>
    </location>
</feature>
<feature type="region of interest" description="Disordered" evidence="9">
    <location>
        <begin position="189"/>
        <end position="219"/>
    </location>
</feature>
<dbReference type="Gene3D" id="3.30.457.60">
    <property type="match status" value="1"/>
</dbReference>
<dbReference type="PANTHER" id="PTHR23168:SF0">
    <property type="entry name" value="MITOTIC SPINDLE ASSEMBLY CHECKPOINT PROTEIN MAD1"/>
    <property type="match status" value="1"/>
</dbReference>
<comment type="similarity">
    <text evidence="2">Belongs to the MAD1 family.</text>
</comment>
<keyword evidence="7" id="KW-0131">Cell cycle</keyword>
<dbReference type="GO" id="GO:0005635">
    <property type="term" value="C:nuclear envelope"/>
    <property type="evidence" value="ECO:0007669"/>
    <property type="project" value="TreeGrafter"/>
</dbReference>
<evidence type="ECO:0000256" key="5">
    <source>
        <dbReference type="ARBA" id="ARBA00022776"/>
    </source>
</evidence>
<name>A0A1Y2FU30_9BASI</name>
<keyword evidence="5" id="KW-0498">Mitosis</keyword>
<evidence type="ECO:0000256" key="9">
    <source>
        <dbReference type="SAM" id="MobiDB-lite"/>
    </source>
</evidence>
<feature type="coiled-coil region" evidence="8">
    <location>
        <begin position="566"/>
        <end position="610"/>
    </location>
</feature>
<keyword evidence="6" id="KW-0539">Nucleus</keyword>
<protein>
    <recommendedName>
        <fullName evidence="3">Spindle assembly checkpoint component MAD1</fullName>
    </recommendedName>
</protein>
<feature type="compositionally biased region" description="Basic and acidic residues" evidence="9">
    <location>
        <begin position="235"/>
        <end position="244"/>
    </location>
</feature>
<keyword evidence="4" id="KW-0132">Cell division</keyword>
<gene>
    <name evidence="10" type="ORF">BCR35DRAFT_264156</name>
</gene>
<evidence type="ECO:0000256" key="1">
    <source>
        <dbReference type="ARBA" id="ARBA00004123"/>
    </source>
</evidence>
<dbReference type="Pfam" id="PF05557">
    <property type="entry name" value="MAD"/>
    <property type="match status" value="1"/>
</dbReference>
<evidence type="ECO:0000256" key="8">
    <source>
        <dbReference type="SAM" id="Coils"/>
    </source>
</evidence>
<organism evidence="10 11">
    <name type="scientific">Leucosporidium creatinivorum</name>
    <dbReference type="NCBI Taxonomy" id="106004"/>
    <lineage>
        <taxon>Eukaryota</taxon>
        <taxon>Fungi</taxon>
        <taxon>Dikarya</taxon>
        <taxon>Basidiomycota</taxon>
        <taxon>Pucciniomycotina</taxon>
        <taxon>Microbotryomycetes</taxon>
        <taxon>Leucosporidiales</taxon>
        <taxon>Leucosporidium</taxon>
    </lineage>
</organism>
<dbReference type="InParanoid" id="A0A1Y2FU30"/>
<comment type="subcellular location">
    <subcellularLocation>
        <location evidence="1">Nucleus</location>
    </subcellularLocation>
</comment>
<evidence type="ECO:0000256" key="4">
    <source>
        <dbReference type="ARBA" id="ARBA00022618"/>
    </source>
</evidence>
<dbReference type="GO" id="GO:0051301">
    <property type="term" value="P:cell division"/>
    <property type="evidence" value="ECO:0007669"/>
    <property type="project" value="UniProtKB-KW"/>
</dbReference>
<feature type="compositionally biased region" description="Polar residues" evidence="9">
    <location>
        <begin position="117"/>
        <end position="136"/>
    </location>
</feature>
<feature type="region of interest" description="Disordered" evidence="9">
    <location>
        <begin position="235"/>
        <end position="309"/>
    </location>
</feature>
<dbReference type="AlphaFoldDB" id="A0A1Y2FU30"/>
<dbReference type="FunCoup" id="A0A1Y2FU30">
    <property type="interactions" value="428"/>
</dbReference>
<keyword evidence="11" id="KW-1185">Reference proteome</keyword>
<dbReference type="EMBL" id="MCGR01000013">
    <property type="protein sequence ID" value="ORY87488.1"/>
    <property type="molecule type" value="Genomic_DNA"/>
</dbReference>
<dbReference type="GO" id="GO:0007094">
    <property type="term" value="P:mitotic spindle assembly checkpoint signaling"/>
    <property type="evidence" value="ECO:0007669"/>
    <property type="project" value="InterPro"/>
</dbReference>
<feature type="region of interest" description="Disordered" evidence="9">
    <location>
        <begin position="27"/>
        <end position="50"/>
    </location>
</feature>
<feature type="coiled-coil region" evidence="8">
    <location>
        <begin position="428"/>
        <end position="462"/>
    </location>
</feature>
<dbReference type="PANTHER" id="PTHR23168">
    <property type="entry name" value="MITOTIC SPINDLE ASSEMBLY CHECKPOINT PROTEIN MAD1 MITOTIC ARREST DEFICIENT-LIKE PROTEIN 1"/>
    <property type="match status" value="1"/>
</dbReference>
<dbReference type="SUPFAM" id="SSF75704">
    <property type="entry name" value="Mitotic arrest deficient-like 1, Mad1"/>
    <property type="match status" value="1"/>
</dbReference>
<dbReference type="GO" id="GO:0072686">
    <property type="term" value="C:mitotic spindle"/>
    <property type="evidence" value="ECO:0007669"/>
    <property type="project" value="TreeGrafter"/>
</dbReference>
<dbReference type="InterPro" id="IPR008672">
    <property type="entry name" value="Mad1"/>
</dbReference>
<dbReference type="Gene3D" id="6.10.250.90">
    <property type="match status" value="1"/>
</dbReference>
<evidence type="ECO:0000256" key="3">
    <source>
        <dbReference type="ARBA" id="ARBA00022019"/>
    </source>
</evidence>
<accession>A0A1Y2FU30</accession>
<evidence type="ECO:0000313" key="11">
    <source>
        <dbReference type="Proteomes" id="UP000193467"/>
    </source>
</evidence>
<feature type="coiled-coil region" evidence="8">
    <location>
        <begin position="643"/>
        <end position="705"/>
    </location>
</feature>